<dbReference type="InterPro" id="IPR008405">
    <property type="entry name" value="ApoL"/>
</dbReference>
<keyword evidence="4" id="KW-1185">Reference proteome</keyword>
<accession>A0A4Z2BHH0</accession>
<dbReference type="GO" id="GO:0008289">
    <property type="term" value="F:lipid binding"/>
    <property type="evidence" value="ECO:0007669"/>
    <property type="project" value="InterPro"/>
</dbReference>
<dbReference type="GO" id="GO:0016020">
    <property type="term" value="C:membrane"/>
    <property type="evidence" value="ECO:0007669"/>
    <property type="project" value="TreeGrafter"/>
</dbReference>
<feature type="transmembrane region" description="Helical" evidence="2">
    <location>
        <begin position="69"/>
        <end position="88"/>
    </location>
</feature>
<dbReference type="GO" id="GO:0042157">
    <property type="term" value="P:lipoprotein metabolic process"/>
    <property type="evidence" value="ECO:0007669"/>
    <property type="project" value="InterPro"/>
</dbReference>
<dbReference type="Proteomes" id="UP000516260">
    <property type="component" value="Chromosome 21"/>
</dbReference>
<proteinExistence type="inferred from homology"/>
<dbReference type="PANTHER" id="PTHR14096">
    <property type="entry name" value="APOLIPOPROTEIN L"/>
    <property type="match status" value="1"/>
</dbReference>
<comment type="caution">
    <text evidence="3">The sequence shown here is derived from an EMBL/GenBank/DDBJ whole genome shotgun (WGS) entry which is preliminary data.</text>
</comment>
<keyword evidence="2" id="KW-0472">Membrane</keyword>
<reference evidence="3 4" key="1">
    <citation type="submission" date="2019-04" db="EMBL/GenBank/DDBJ databases">
        <title>The sequence and de novo assembly of Takifugu bimaculatus genome using PacBio and Hi-C technologies.</title>
        <authorList>
            <person name="Xu P."/>
            <person name="Liu B."/>
            <person name="Zhou Z."/>
        </authorList>
    </citation>
    <scope>NUCLEOTIDE SEQUENCE [LARGE SCALE GENOMIC DNA]</scope>
    <source>
        <strain evidence="3">TB-2018</strain>
        <tissue evidence="3">Muscle</tissue>
    </source>
</reference>
<name>A0A4Z2BHH0_9TELE</name>
<dbReference type="EMBL" id="SWLE01000014">
    <property type="protein sequence ID" value="TNM91821.1"/>
    <property type="molecule type" value="Genomic_DNA"/>
</dbReference>
<evidence type="ECO:0000256" key="1">
    <source>
        <dbReference type="ARBA" id="ARBA00010090"/>
    </source>
</evidence>
<evidence type="ECO:0000256" key="2">
    <source>
        <dbReference type="SAM" id="Phobius"/>
    </source>
</evidence>
<feature type="transmembrane region" description="Helical" evidence="2">
    <location>
        <begin position="94"/>
        <end position="113"/>
    </location>
</feature>
<sequence length="272" mass="29453">MASSGRRRRSKQLPPQLCELMDTLVKQAQSLITAFDHSKPGLTQTAGEIQKIIDQIDEMERAAGMFTRGGGVSAALGLIICGVGLSAAPFSSAASINAVIVGGIVATFGRAVGVTANVTKTVKENNFGKKVAKLGERFMQMVEPLRSEVKHIRTTCAQLEEKSRGVEAECVLADLEELEKILLELRTRSGKLSSVVLAVMQEINTTLRIITNFFRLTGRHEEDNRLSDVIVNSGRCCQKVINELEAMKKNLNDIAEHRGAASVGGETETLES</sequence>
<evidence type="ECO:0000313" key="3">
    <source>
        <dbReference type="EMBL" id="TNM91821.1"/>
    </source>
</evidence>
<dbReference type="PANTHER" id="PTHR14096:SF28">
    <property type="entry name" value="APOLIPOPROTEIN L, 1-RELATED"/>
    <property type="match status" value="1"/>
</dbReference>
<keyword evidence="2" id="KW-1133">Transmembrane helix</keyword>
<dbReference type="GO" id="GO:0006869">
    <property type="term" value="P:lipid transport"/>
    <property type="evidence" value="ECO:0007669"/>
    <property type="project" value="InterPro"/>
</dbReference>
<organism evidence="3 4">
    <name type="scientific">Takifugu bimaculatus</name>
    <dbReference type="NCBI Taxonomy" id="433685"/>
    <lineage>
        <taxon>Eukaryota</taxon>
        <taxon>Metazoa</taxon>
        <taxon>Chordata</taxon>
        <taxon>Craniata</taxon>
        <taxon>Vertebrata</taxon>
        <taxon>Euteleostomi</taxon>
        <taxon>Actinopterygii</taxon>
        <taxon>Neopterygii</taxon>
        <taxon>Teleostei</taxon>
        <taxon>Neoteleostei</taxon>
        <taxon>Acanthomorphata</taxon>
        <taxon>Eupercaria</taxon>
        <taxon>Tetraodontiformes</taxon>
        <taxon>Tetradontoidea</taxon>
        <taxon>Tetraodontidae</taxon>
        <taxon>Takifugu</taxon>
    </lineage>
</organism>
<gene>
    <name evidence="3" type="ORF">fugu_018832</name>
</gene>
<comment type="similarity">
    <text evidence="1">Belongs to the apolipoprotein L family.</text>
</comment>
<evidence type="ECO:0000313" key="4">
    <source>
        <dbReference type="Proteomes" id="UP000516260"/>
    </source>
</evidence>
<dbReference type="GO" id="GO:0005576">
    <property type="term" value="C:extracellular region"/>
    <property type="evidence" value="ECO:0007669"/>
    <property type="project" value="InterPro"/>
</dbReference>
<protein>
    <submittedName>
        <fullName evidence="3">Uncharacterized protein</fullName>
    </submittedName>
</protein>
<keyword evidence="2" id="KW-0812">Transmembrane</keyword>
<dbReference type="AlphaFoldDB" id="A0A4Z2BHH0"/>